<proteinExistence type="predicted"/>
<name>A0A5S6Q6C7_TRIMR</name>
<reference evidence="2" key="1">
    <citation type="submission" date="2019-12" db="UniProtKB">
        <authorList>
            <consortium name="WormBaseParasite"/>
        </authorList>
    </citation>
    <scope>IDENTIFICATION</scope>
</reference>
<evidence type="ECO:0000313" key="2">
    <source>
        <dbReference type="WBParaSite" id="TMUE_1000002740.1"/>
    </source>
</evidence>
<accession>A0A5S6Q6C7</accession>
<dbReference type="Proteomes" id="UP000046395">
    <property type="component" value="Unassembled WGS sequence"/>
</dbReference>
<dbReference type="WBParaSite" id="TMUE_1000002740.1">
    <property type="protein sequence ID" value="TMUE_1000002740.1"/>
    <property type="gene ID" value="WBGene00298456"/>
</dbReference>
<sequence length="99" mass="11144">MWSRILLATLDWKLRSRLAKGNSSQARVDPSGLLLTHWRPFASLPLLRRSDDGPRGGQFGPSAKALVRVSHQETRCFFVPEGSLDFLSSQLRKLSVRLV</sequence>
<evidence type="ECO:0000313" key="1">
    <source>
        <dbReference type="Proteomes" id="UP000046395"/>
    </source>
</evidence>
<organism evidence="1 2">
    <name type="scientific">Trichuris muris</name>
    <name type="common">Mouse whipworm</name>
    <dbReference type="NCBI Taxonomy" id="70415"/>
    <lineage>
        <taxon>Eukaryota</taxon>
        <taxon>Metazoa</taxon>
        <taxon>Ecdysozoa</taxon>
        <taxon>Nematoda</taxon>
        <taxon>Enoplea</taxon>
        <taxon>Dorylaimia</taxon>
        <taxon>Trichinellida</taxon>
        <taxon>Trichuridae</taxon>
        <taxon>Trichuris</taxon>
    </lineage>
</organism>
<protein>
    <submittedName>
        <fullName evidence="2">Secreted protein</fullName>
    </submittedName>
</protein>
<dbReference type="AlphaFoldDB" id="A0A5S6Q6C7"/>
<keyword evidence="1" id="KW-1185">Reference proteome</keyword>